<keyword evidence="2" id="KW-1185">Reference proteome</keyword>
<dbReference type="EC" id="3.1.3.-" evidence="1"/>
<dbReference type="InterPro" id="IPR023214">
    <property type="entry name" value="HAD_sf"/>
</dbReference>
<dbReference type="GO" id="GO:0016787">
    <property type="term" value="F:hydrolase activity"/>
    <property type="evidence" value="ECO:0007669"/>
    <property type="project" value="UniProtKB-KW"/>
</dbReference>
<proteinExistence type="predicted"/>
<dbReference type="EMBL" id="JBHRYN010000004">
    <property type="protein sequence ID" value="MFC3700313.1"/>
    <property type="molecule type" value="Genomic_DNA"/>
</dbReference>
<dbReference type="Gene3D" id="1.10.150.240">
    <property type="entry name" value="Putative phosphatase, domain 2"/>
    <property type="match status" value="1"/>
</dbReference>
<organism evidence="1 2">
    <name type="scientific">Reinekea marina</name>
    <dbReference type="NCBI Taxonomy" id="1310421"/>
    <lineage>
        <taxon>Bacteria</taxon>
        <taxon>Pseudomonadati</taxon>
        <taxon>Pseudomonadota</taxon>
        <taxon>Gammaproteobacteria</taxon>
        <taxon>Oceanospirillales</taxon>
        <taxon>Saccharospirillaceae</taxon>
        <taxon>Reinekea</taxon>
    </lineage>
</organism>
<dbReference type="InterPro" id="IPR036412">
    <property type="entry name" value="HAD-like_sf"/>
</dbReference>
<dbReference type="InterPro" id="IPR023198">
    <property type="entry name" value="PGP-like_dom2"/>
</dbReference>
<dbReference type="Proteomes" id="UP001595710">
    <property type="component" value="Unassembled WGS sequence"/>
</dbReference>
<dbReference type="PANTHER" id="PTHR43611:SF3">
    <property type="entry name" value="FLAVIN MONONUCLEOTIDE HYDROLASE 1, CHLOROPLATIC"/>
    <property type="match status" value="1"/>
</dbReference>
<dbReference type="SUPFAM" id="SSF56784">
    <property type="entry name" value="HAD-like"/>
    <property type="match status" value="1"/>
</dbReference>
<dbReference type="NCBIfam" id="TIGR01509">
    <property type="entry name" value="HAD-SF-IA-v3"/>
    <property type="match status" value="1"/>
</dbReference>
<dbReference type="RefSeq" id="WP_290282246.1">
    <property type="nucleotide sequence ID" value="NZ_JAUFQI010000001.1"/>
</dbReference>
<evidence type="ECO:0000313" key="2">
    <source>
        <dbReference type="Proteomes" id="UP001595710"/>
    </source>
</evidence>
<dbReference type="Pfam" id="PF00702">
    <property type="entry name" value="Hydrolase"/>
    <property type="match status" value="1"/>
</dbReference>
<name>A0ABV7WLW6_9GAMM</name>
<comment type="caution">
    <text evidence="1">The sequence shown here is derived from an EMBL/GenBank/DDBJ whole genome shotgun (WGS) entry which is preliminary data.</text>
</comment>
<gene>
    <name evidence="1" type="ORF">ACFOND_01570</name>
</gene>
<sequence length="201" mass="22026">MAKNTILIDFDGVIRHWSNEDINQKEDALGLAPGTLASVAFDSKLLMPAITGQVSHEQWQGHVETKLSQLHNQQVAKQLVAFWSNAKFKIDYDFLAQLKARAPSAKIVLVTNATSRLPSDLAKAKLKNAFDVVINSSEIGVAKPSLEFFSKTLSIVDTLIEQAVFIDDSLANVTAAQSLGIDSVQHCTTSDTLEFINEHFS</sequence>
<accession>A0ABV7WLW6</accession>
<dbReference type="Gene3D" id="3.40.50.1000">
    <property type="entry name" value="HAD superfamily/HAD-like"/>
    <property type="match status" value="1"/>
</dbReference>
<dbReference type="NCBIfam" id="TIGR01549">
    <property type="entry name" value="HAD-SF-IA-v1"/>
    <property type="match status" value="1"/>
</dbReference>
<keyword evidence="1" id="KW-0378">Hydrolase</keyword>
<dbReference type="PANTHER" id="PTHR43611">
    <property type="entry name" value="ALPHA-D-GLUCOSE 1-PHOSPHATE PHOSPHATASE"/>
    <property type="match status" value="1"/>
</dbReference>
<protein>
    <submittedName>
        <fullName evidence="1">HAD family hydrolase</fullName>
        <ecNumber evidence="1">3.1.3.-</ecNumber>
    </submittedName>
</protein>
<reference evidence="2" key="1">
    <citation type="journal article" date="2019" name="Int. J. Syst. Evol. Microbiol.">
        <title>The Global Catalogue of Microorganisms (GCM) 10K type strain sequencing project: providing services to taxonomists for standard genome sequencing and annotation.</title>
        <authorList>
            <consortium name="The Broad Institute Genomics Platform"/>
            <consortium name="The Broad Institute Genome Sequencing Center for Infectious Disease"/>
            <person name="Wu L."/>
            <person name="Ma J."/>
        </authorList>
    </citation>
    <scope>NUCLEOTIDE SEQUENCE [LARGE SCALE GENOMIC DNA]</scope>
    <source>
        <strain evidence="2">CECT 8288</strain>
    </source>
</reference>
<dbReference type="InterPro" id="IPR006439">
    <property type="entry name" value="HAD-SF_hydro_IA"/>
</dbReference>
<evidence type="ECO:0000313" key="1">
    <source>
        <dbReference type="EMBL" id="MFC3700313.1"/>
    </source>
</evidence>